<dbReference type="EMBL" id="JBHUDE010000046">
    <property type="protein sequence ID" value="MFD1608031.1"/>
    <property type="molecule type" value="Genomic_DNA"/>
</dbReference>
<protein>
    <submittedName>
        <fullName evidence="3">YusW family protein</fullName>
    </submittedName>
</protein>
<feature type="signal peptide" evidence="2">
    <location>
        <begin position="1"/>
        <end position="18"/>
    </location>
</feature>
<keyword evidence="4" id="KW-1185">Reference proteome</keyword>
<keyword evidence="2" id="KW-0732">Signal</keyword>
<dbReference type="Proteomes" id="UP001597221">
    <property type="component" value="Unassembled WGS sequence"/>
</dbReference>
<dbReference type="RefSeq" id="WP_251512207.1">
    <property type="nucleotide sequence ID" value="NZ_JAMBON010000004.1"/>
</dbReference>
<gene>
    <name evidence="3" type="ORF">ACFSBH_10220</name>
</gene>
<comment type="caution">
    <text evidence="3">The sequence shown here is derived from an EMBL/GenBank/DDBJ whole genome shotgun (WGS) entry which is preliminary data.</text>
</comment>
<evidence type="ECO:0000256" key="1">
    <source>
        <dbReference type="SAM" id="MobiDB-lite"/>
    </source>
</evidence>
<dbReference type="InterPro" id="IPR025623">
    <property type="entry name" value="YusW"/>
</dbReference>
<feature type="compositionally biased region" description="Acidic residues" evidence="1">
    <location>
        <begin position="37"/>
        <end position="49"/>
    </location>
</feature>
<proteinExistence type="predicted"/>
<feature type="compositionally biased region" description="Low complexity" evidence="1">
    <location>
        <begin position="50"/>
        <end position="68"/>
    </location>
</feature>
<reference evidence="4" key="1">
    <citation type="journal article" date="2019" name="Int. J. Syst. Evol. Microbiol.">
        <title>The Global Catalogue of Microorganisms (GCM) 10K type strain sequencing project: providing services to taxonomists for standard genome sequencing and annotation.</title>
        <authorList>
            <consortium name="The Broad Institute Genomics Platform"/>
            <consortium name="The Broad Institute Genome Sequencing Center for Infectious Disease"/>
            <person name="Wu L."/>
            <person name="Ma J."/>
        </authorList>
    </citation>
    <scope>NUCLEOTIDE SEQUENCE [LARGE SCALE GENOMIC DNA]</scope>
    <source>
        <strain evidence="4">CGMCC 1.12376</strain>
    </source>
</reference>
<organism evidence="3 4">
    <name type="scientific">Oceanobacillus luteolus</name>
    <dbReference type="NCBI Taxonomy" id="1274358"/>
    <lineage>
        <taxon>Bacteria</taxon>
        <taxon>Bacillati</taxon>
        <taxon>Bacillota</taxon>
        <taxon>Bacilli</taxon>
        <taxon>Bacillales</taxon>
        <taxon>Bacillaceae</taxon>
        <taxon>Oceanobacillus</taxon>
    </lineage>
</organism>
<feature type="chain" id="PRO_5047069545" evidence="2">
    <location>
        <begin position="19"/>
        <end position="176"/>
    </location>
</feature>
<dbReference type="PROSITE" id="PS51257">
    <property type="entry name" value="PROKAR_LIPOPROTEIN"/>
    <property type="match status" value="1"/>
</dbReference>
<evidence type="ECO:0000313" key="3">
    <source>
        <dbReference type="EMBL" id="MFD1608031.1"/>
    </source>
</evidence>
<sequence>MKKILMLLTITTLIGILAACGDNDEVTEQPQNNDTATNEETDTTTEENTDNNATDDTNTNDNNDSAATDSNYIFRSFDLEVDIENDDDAIDVDYDDDRDDNEIEASYENKPENINLSGNEAMDELDSIFTAFQFDENSSDEEVLSEVLEAFNIPEDAAKVDLEIEYANGTEKEYRR</sequence>
<dbReference type="Pfam" id="PF14039">
    <property type="entry name" value="YusW"/>
    <property type="match status" value="1"/>
</dbReference>
<name>A0ABW4HRX7_9BACI</name>
<feature type="region of interest" description="Disordered" evidence="1">
    <location>
        <begin position="25"/>
        <end position="68"/>
    </location>
</feature>
<evidence type="ECO:0000313" key="4">
    <source>
        <dbReference type="Proteomes" id="UP001597221"/>
    </source>
</evidence>
<accession>A0ABW4HRX7</accession>
<evidence type="ECO:0000256" key="2">
    <source>
        <dbReference type="SAM" id="SignalP"/>
    </source>
</evidence>